<gene>
    <name evidence="1" type="ORF">Gotri_003189</name>
</gene>
<dbReference type="AlphaFoldDB" id="A0A7J9F0W8"/>
<dbReference type="EMBL" id="JABEZW010000011">
    <property type="protein sequence ID" value="MBA0778900.1"/>
    <property type="molecule type" value="Genomic_DNA"/>
</dbReference>
<reference evidence="1 2" key="1">
    <citation type="journal article" date="2019" name="Genome Biol. Evol.">
        <title>Insights into the evolution of the New World diploid cottons (Gossypium, subgenus Houzingenia) based on genome sequencing.</title>
        <authorList>
            <person name="Grover C.E."/>
            <person name="Arick M.A. 2nd"/>
            <person name="Thrash A."/>
            <person name="Conover J.L."/>
            <person name="Sanders W.S."/>
            <person name="Peterson D.G."/>
            <person name="Frelichowski J.E."/>
            <person name="Scheffler J.A."/>
            <person name="Scheffler B.E."/>
            <person name="Wendel J.F."/>
        </authorList>
    </citation>
    <scope>NUCLEOTIDE SEQUENCE [LARGE SCALE GENOMIC DNA]</scope>
    <source>
        <strain evidence="1">8</strain>
        <tissue evidence="1">Leaf</tissue>
    </source>
</reference>
<keyword evidence="2" id="KW-1185">Reference proteome</keyword>
<comment type="caution">
    <text evidence="1">The sequence shown here is derived from an EMBL/GenBank/DDBJ whole genome shotgun (WGS) entry which is preliminary data.</text>
</comment>
<proteinExistence type="predicted"/>
<sequence>MMNSHKSAFASTILYYVHEINIFEQHYGIYSVCIFVYSDNLFGGLPIPHSIFLIFQTGNARAPFCVNRPNQIASAGTMPSTSTSQTVVVENPMSVDESGKLVNIDLIMVKVQWRPLH</sequence>
<name>A0A7J9F0W8_9ROSI</name>
<dbReference type="Proteomes" id="UP000593568">
    <property type="component" value="Unassembled WGS sequence"/>
</dbReference>
<protein>
    <submittedName>
        <fullName evidence="1">Uncharacterized protein</fullName>
    </submittedName>
</protein>
<organism evidence="1 2">
    <name type="scientific">Gossypium trilobum</name>
    <dbReference type="NCBI Taxonomy" id="34281"/>
    <lineage>
        <taxon>Eukaryota</taxon>
        <taxon>Viridiplantae</taxon>
        <taxon>Streptophyta</taxon>
        <taxon>Embryophyta</taxon>
        <taxon>Tracheophyta</taxon>
        <taxon>Spermatophyta</taxon>
        <taxon>Magnoliopsida</taxon>
        <taxon>eudicotyledons</taxon>
        <taxon>Gunneridae</taxon>
        <taxon>Pentapetalae</taxon>
        <taxon>rosids</taxon>
        <taxon>malvids</taxon>
        <taxon>Malvales</taxon>
        <taxon>Malvaceae</taxon>
        <taxon>Malvoideae</taxon>
        <taxon>Gossypium</taxon>
    </lineage>
</organism>
<accession>A0A7J9F0W8</accession>
<evidence type="ECO:0000313" key="1">
    <source>
        <dbReference type="EMBL" id="MBA0778900.1"/>
    </source>
</evidence>
<evidence type="ECO:0000313" key="2">
    <source>
        <dbReference type="Proteomes" id="UP000593568"/>
    </source>
</evidence>